<organism evidence="1 2">
    <name type="scientific">Holospora curviuscula</name>
    <dbReference type="NCBI Taxonomy" id="1082868"/>
    <lineage>
        <taxon>Bacteria</taxon>
        <taxon>Pseudomonadati</taxon>
        <taxon>Pseudomonadota</taxon>
        <taxon>Alphaproteobacteria</taxon>
        <taxon>Holosporales</taxon>
        <taxon>Holosporaceae</taxon>
        <taxon>Holospora</taxon>
    </lineage>
</organism>
<name>A0A2S5R9J5_9PROT</name>
<gene>
    <name evidence="1" type="ORF">HCUR_00523</name>
</gene>
<dbReference type="RefSeq" id="WP_104206611.1">
    <property type="nucleotide sequence ID" value="NZ_PHHC01000079.1"/>
</dbReference>
<sequence>MLIFEPYQIAYECILDHEEIKELIHFKHFSRGREIFLQKAKEFKLQMTTVIPQDQQCSVTSSKKDPSKAQFEE</sequence>
<dbReference type="Proteomes" id="UP000239425">
    <property type="component" value="Unassembled WGS sequence"/>
</dbReference>
<proteinExistence type="predicted"/>
<evidence type="ECO:0000313" key="1">
    <source>
        <dbReference type="EMBL" id="PPE03988.1"/>
    </source>
</evidence>
<dbReference type="EMBL" id="PHHC01000079">
    <property type="protein sequence ID" value="PPE03988.1"/>
    <property type="molecule type" value="Genomic_DNA"/>
</dbReference>
<protein>
    <submittedName>
        <fullName evidence="1">Uncharacterized protein</fullName>
    </submittedName>
</protein>
<dbReference type="AlphaFoldDB" id="A0A2S5R9J5"/>
<reference evidence="1 2" key="1">
    <citation type="submission" date="2017-11" db="EMBL/GenBank/DDBJ databases">
        <title>Comparative genomic analysis of Holospora spp., intranuclear symbionts of paramecia.</title>
        <authorList>
            <person name="Garushyants S.K."/>
            <person name="Beliavskaya A."/>
            <person name="Malko D.B."/>
            <person name="Logacheva M.D."/>
            <person name="Rautian M.S."/>
            <person name="Gelfand M.S."/>
        </authorList>
    </citation>
    <scope>NUCLEOTIDE SEQUENCE [LARGE SCALE GENOMIC DNA]</scope>
    <source>
        <strain evidence="2">02AZ16</strain>
    </source>
</reference>
<comment type="caution">
    <text evidence="1">The sequence shown here is derived from an EMBL/GenBank/DDBJ whole genome shotgun (WGS) entry which is preliminary data.</text>
</comment>
<evidence type="ECO:0000313" key="2">
    <source>
        <dbReference type="Proteomes" id="UP000239425"/>
    </source>
</evidence>
<accession>A0A2S5R9J5</accession>
<keyword evidence="2" id="KW-1185">Reference proteome</keyword>